<name>A0A9W4T2F7_9GLOM</name>
<reference evidence="2" key="1">
    <citation type="submission" date="2022-08" db="EMBL/GenBank/DDBJ databases">
        <authorList>
            <person name="Kallberg Y."/>
            <person name="Tangrot J."/>
            <person name="Rosling A."/>
        </authorList>
    </citation>
    <scope>NUCLEOTIDE SEQUENCE</scope>
    <source>
        <strain evidence="2">Wild A</strain>
    </source>
</reference>
<feature type="region of interest" description="Disordered" evidence="1">
    <location>
        <begin position="234"/>
        <end position="265"/>
    </location>
</feature>
<proteinExistence type="predicted"/>
<dbReference type="Proteomes" id="UP001153678">
    <property type="component" value="Unassembled WGS sequence"/>
</dbReference>
<evidence type="ECO:0000313" key="3">
    <source>
        <dbReference type="Proteomes" id="UP001153678"/>
    </source>
</evidence>
<sequence length="647" mass="75321">MVLTRSKRSKQEFFEEIMPLPQYAEDYFNRVDPFEWKLSHFLRYTEKSRSNSVSSDQVLHAFKTGLKDVVEKMSGDGNRPTIFRTRVALEDADMTKPRNLAGVKLFIAKKLLENKRTKPPAVKDKEAHIHRYSDVVLLLAGPARGSWVPFFYNRYDAKDARYLKAEECAYPLFLSYTAYQYYFHESDEIETYWQTVRAKTAINIAKSHHKLQKVSQKTVNLLCGEVLPRKRVRLDDETVDKAEEQEAENSSGNESENGDDYQNDEASKDCLRDVKRMDNEDDELEVHAKETIRNDGKKWIICGTDVRDALSKWKKKTRPRTDLAFYDIVDVTPGSNSDFIRSLPKDVVHEIRQSKLLPAPVIDNADGMKQYIIDFIKTKNFREYVDESYVKTRKNNIMKFIWDYLNLLVESFERDNDLADYNLSELGYREIFLTPLMRSLFRGKHREMSIFFGEKCLFASSEDRNREKTDEEYRNAGRKIDIIWSMKPTDFEFSICEVSGPPNQHNHTHFFNDKLKIAKMLKVILNRIVIKYGGAGMNLSSLKLYGLHVYYNEIMVYEMSVPFRGLYVFCEVLRSKLPTNDVEVGLMSRSVPVLLEFKKLLERSLTGLKDYIQDACTRTPDDNGNADLFITSTDLTPTTNRKQSNGW</sequence>
<protein>
    <submittedName>
        <fullName evidence="2">5362_t:CDS:1</fullName>
    </submittedName>
</protein>
<comment type="caution">
    <text evidence="2">The sequence shown here is derived from an EMBL/GenBank/DDBJ whole genome shotgun (WGS) entry which is preliminary data.</text>
</comment>
<gene>
    <name evidence="2" type="ORF">FWILDA_LOCUS14595</name>
</gene>
<organism evidence="2 3">
    <name type="scientific">Funneliformis geosporum</name>
    <dbReference type="NCBI Taxonomy" id="1117311"/>
    <lineage>
        <taxon>Eukaryota</taxon>
        <taxon>Fungi</taxon>
        <taxon>Fungi incertae sedis</taxon>
        <taxon>Mucoromycota</taxon>
        <taxon>Glomeromycotina</taxon>
        <taxon>Glomeromycetes</taxon>
        <taxon>Glomerales</taxon>
        <taxon>Glomeraceae</taxon>
        <taxon>Funneliformis</taxon>
    </lineage>
</organism>
<feature type="compositionally biased region" description="Basic and acidic residues" evidence="1">
    <location>
        <begin position="234"/>
        <end position="244"/>
    </location>
</feature>
<evidence type="ECO:0000313" key="2">
    <source>
        <dbReference type="EMBL" id="CAI2190477.1"/>
    </source>
</evidence>
<dbReference type="OrthoDB" id="2431558at2759"/>
<keyword evidence="3" id="KW-1185">Reference proteome</keyword>
<dbReference type="AlphaFoldDB" id="A0A9W4T2F7"/>
<accession>A0A9W4T2F7</accession>
<dbReference type="EMBL" id="CAMKVN010006595">
    <property type="protein sequence ID" value="CAI2190477.1"/>
    <property type="molecule type" value="Genomic_DNA"/>
</dbReference>
<evidence type="ECO:0000256" key="1">
    <source>
        <dbReference type="SAM" id="MobiDB-lite"/>
    </source>
</evidence>